<dbReference type="AlphaFoldDB" id="A0A0E9SCZ0"/>
<reference evidence="2" key="2">
    <citation type="journal article" date="2015" name="Fish Shellfish Immunol.">
        <title>Early steps in the European eel (Anguilla anguilla)-Vibrio vulnificus interaction in the gills: Role of the RtxA13 toxin.</title>
        <authorList>
            <person name="Callol A."/>
            <person name="Pajuelo D."/>
            <person name="Ebbesson L."/>
            <person name="Teles M."/>
            <person name="MacKenzie S."/>
            <person name="Amaro C."/>
        </authorList>
    </citation>
    <scope>NUCLEOTIDE SEQUENCE</scope>
</reference>
<reference evidence="2" key="1">
    <citation type="submission" date="2014-11" db="EMBL/GenBank/DDBJ databases">
        <authorList>
            <person name="Amaro Gonzalez C."/>
        </authorList>
    </citation>
    <scope>NUCLEOTIDE SEQUENCE</scope>
</reference>
<protein>
    <submittedName>
        <fullName evidence="2">Uncharacterized protein</fullName>
    </submittedName>
</protein>
<evidence type="ECO:0000256" key="1">
    <source>
        <dbReference type="SAM" id="MobiDB-lite"/>
    </source>
</evidence>
<organism evidence="2">
    <name type="scientific">Anguilla anguilla</name>
    <name type="common">European freshwater eel</name>
    <name type="synonym">Muraena anguilla</name>
    <dbReference type="NCBI Taxonomy" id="7936"/>
    <lineage>
        <taxon>Eukaryota</taxon>
        <taxon>Metazoa</taxon>
        <taxon>Chordata</taxon>
        <taxon>Craniata</taxon>
        <taxon>Vertebrata</taxon>
        <taxon>Euteleostomi</taxon>
        <taxon>Actinopterygii</taxon>
        <taxon>Neopterygii</taxon>
        <taxon>Teleostei</taxon>
        <taxon>Anguilliformes</taxon>
        <taxon>Anguillidae</taxon>
        <taxon>Anguilla</taxon>
    </lineage>
</organism>
<accession>A0A0E9SCZ0</accession>
<name>A0A0E9SCZ0_ANGAN</name>
<sequence length="25" mass="2812">MHKKKSFRIFGGKVGFSPHSHDLGN</sequence>
<dbReference type="EMBL" id="GBXM01069421">
    <property type="protein sequence ID" value="JAH39156.1"/>
    <property type="molecule type" value="Transcribed_RNA"/>
</dbReference>
<feature type="region of interest" description="Disordered" evidence="1">
    <location>
        <begin position="1"/>
        <end position="25"/>
    </location>
</feature>
<evidence type="ECO:0000313" key="2">
    <source>
        <dbReference type="EMBL" id="JAH39156.1"/>
    </source>
</evidence>
<proteinExistence type="predicted"/>